<evidence type="ECO:0000313" key="2">
    <source>
        <dbReference type="EMBL" id="VDP46941.1"/>
    </source>
</evidence>
<organism evidence="4">
    <name type="scientific">Soboliphyme baturini</name>
    <dbReference type="NCBI Taxonomy" id="241478"/>
    <lineage>
        <taxon>Eukaryota</taxon>
        <taxon>Metazoa</taxon>
        <taxon>Ecdysozoa</taxon>
        <taxon>Nematoda</taxon>
        <taxon>Enoplea</taxon>
        <taxon>Dorylaimia</taxon>
        <taxon>Dioctophymatida</taxon>
        <taxon>Dioctophymatoidea</taxon>
        <taxon>Soboliphymatidae</taxon>
        <taxon>Soboliphyme</taxon>
    </lineage>
</organism>
<evidence type="ECO:0000313" key="4">
    <source>
        <dbReference type="WBParaSite" id="SBAD_0001267401-mRNA-1"/>
    </source>
</evidence>
<dbReference type="AlphaFoldDB" id="A0A183J8S1"/>
<name>A0A183J8S1_9BILA</name>
<dbReference type="EMBL" id="UZAM01017337">
    <property type="protein sequence ID" value="VDP46941.1"/>
    <property type="molecule type" value="Genomic_DNA"/>
</dbReference>
<reference evidence="4" key="1">
    <citation type="submission" date="2016-06" db="UniProtKB">
        <authorList>
            <consortium name="WormBaseParasite"/>
        </authorList>
    </citation>
    <scope>IDENTIFICATION</scope>
</reference>
<sequence>MSKMRNRPGHCADPTTVNLVTLCEYFASGLHLSKELDRLPQVVLSSKKEPRGSEPVTASRPYGYNEDVDDVSVDKMRNRPVHCADLTTVNLVTLCQYFCSGLYLSKVLDRLP</sequence>
<keyword evidence="3" id="KW-1185">Reference proteome</keyword>
<dbReference type="Proteomes" id="UP000270296">
    <property type="component" value="Unassembled WGS sequence"/>
</dbReference>
<gene>
    <name evidence="2" type="ORF">SBAD_LOCUS12269</name>
</gene>
<dbReference type="WBParaSite" id="SBAD_0001267401-mRNA-1">
    <property type="protein sequence ID" value="SBAD_0001267401-mRNA-1"/>
    <property type="gene ID" value="SBAD_0001267401"/>
</dbReference>
<feature type="region of interest" description="Disordered" evidence="1">
    <location>
        <begin position="45"/>
        <end position="65"/>
    </location>
</feature>
<evidence type="ECO:0000256" key="1">
    <source>
        <dbReference type="SAM" id="MobiDB-lite"/>
    </source>
</evidence>
<evidence type="ECO:0000313" key="3">
    <source>
        <dbReference type="Proteomes" id="UP000270296"/>
    </source>
</evidence>
<reference evidence="2 3" key="2">
    <citation type="submission" date="2018-11" db="EMBL/GenBank/DDBJ databases">
        <authorList>
            <consortium name="Pathogen Informatics"/>
        </authorList>
    </citation>
    <scope>NUCLEOTIDE SEQUENCE [LARGE SCALE GENOMIC DNA]</scope>
</reference>
<protein>
    <submittedName>
        <fullName evidence="4">RNA-directed RNA polymerase</fullName>
    </submittedName>
</protein>
<accession>A0A183J8S1</accession>
<proteinExistence type="predicted"/>